<dbReference type="GeneID" id="31742115"/>
<sequence length="99" mass="11323">MIERNRSRFQVRIDSDLVSGVKAKLAQAGIDQQNILSAFLTYVAYTQKIPFQKLTKREELQAKAAAIFAADNEDKEIPEITNEKDLEDWYAENGDNDEE</sequence>
<dbReference type="Pfam" id="PF04221">
    <property type="entry name" value="RelB"/>
    <property type="match status" value="1"/>
</dbReference>
<dbReference type="InterPro" id="IPR007337">
    <property type="entry name" value="RelB/DinJ"/>
</dbReference>
<reference evidence="2 4" key="1">
    <citation type="submission" date="2019-09" db="EMBL/GenBank/DDBJ databases">
        <title>Draft genome sequence assemblies of isolates from the urinary tract.</title>
        <authorList>
            <person name="Mores C.R."/>
            <person name="Putonti C."/>
            <person name="Wolfe A.J."/>
        </authorList>
    </citation>
    <scope>NUCLEOTIDE SEQUENCE [LARGE SCALE GENOMIC DNA]</scope>
    <source>
        <strain evidence="2 4">UMB246</strain>
    </source>
</reference>
<dbReference type="Gene3D" id="1.10.1220.10">
    <property type="entry name" value="Met repressor-like"/>
    <property type="match status" value="1"/>
</dbReference>
<organism evidence="2 4">
    <name type="scientific">Lactobacillus jensenii</name>
    <dbReference type="NCBI Taxonomy" id="109790"/>
    <lineage>
        <taxon>Bacteria</taxon>
        <taxon>Bacillati</taxon>
        <taxon>Bacillota</taxon>
        <taxon>Bacilli</taxon>
        <taxon>Lactobacillales</taxon>
        <taxon>Lactobacillaceae</taxon>
        <taxon>Lactobacillus</taxon>
    </lineage>
</organism>
<feature type="region of interest" description="Disordered" evidence="1">
    <location>
        <begin position="79"/>
        <end position="99"/>
    </location>
</feature>
<dbReference type="RefSeq" id="WP_006585511.1">
    <property type="nucleotide sequence ID" value="NZ_CATOUV010000001.1"/>
</dbReference>
<dbReference type="EMBL" id="JBBVUL010000024">
    <property type="protein sequence ID" value="MEL0565986.1"/>
    <property type="molecule type" value="Genomic_DNA"/>
</dbReference>
<dbReference type="EMBL" id="VYWW01000031">
    <property type="protein sequence ID" value="KAA9321315.1"/>
    <property type="molecule type" value="Genomic_DNA"/>
</dbReference>
<evidence type="ECO:0000313" key="3">
    <source>
        <dbReference type="EMBL" id="MEL0565986.1"/>
    </source>
</evidence>
<evidence type="ECO:0000256" key="1">
    <source>
        <dbReference type="SAM" id="MobiDB-lite"/>
    </source>
</evidence>
<dbReference type="Proteomes" id="UP001385848">
    <property type="component" value="Unassembled WGS sequence"/>
</dbReference>
<dbReference type="OrthoDB" id="2327621at2"/>
<dbReference type="InterPro" id="IPR013321">
    <property type="entry name" value="Arc_rbn_hlx_hlx"/>
</dbReference>
<name>A0A5N1I6N6_LACJE</name>
<evidence type="ECO:0000313" key="2">
    <source>
        <dbReference type="EMBL" id="KAA9321315.1"/>
    </source>
</evidence>
<feature type="compositionally biased region" description="Acidic residues" evidence="1">
    <location>
        <begin position="85"/>
        <end position="99"/>
    </location>
</feature>
<dbReference type="KEGG" id="lje:BUE77_00195"/>
<dbReference type="AlphaFoldDB" id="A0A5N1I6N6"/>
<dbReference type="Proteomes" id="UP000327236">
    <property type="component" value="Unassembled WGS sequence"/>
</dbReference>
<evidence type="ECO:0000313" key="4">
    <source>
        <dbReference type="Proteomes" id="UP000327236"/>
    </source>
</evidence>
<gene>
    <name evidence="3" type="ORF">AAC431_08715</name>
    <name evidence="2" type="ORF">F6H94_06730</name>
</gene>
<evidence type="ECO:0000313" key="5">
    <source>
        <dbReference type="Proteomes" id="UP001385848"/>
    </source>
</evidence>
<reference evidence="3 5" key="2">
    <citation type="submission" date="2024-04" db="EMBL/GenBank/DDBJ databases">
        <title>Three lactobacilli isolated from voided urine samples from females with type 2 diabetes.</title>
        <authorList>
            <person name="Kula A."/>
            <person name="Stegman N."/>
            <person name="Putonti C."/>
        </authorList>
    </citation>
    <scope>NUCLEOTIDE SEQUENCE [LARGE SCALE GENOMIC DNA]</scope>
    <source>
        <strain evidence="3 5">1855</strain>
    </source>
</reference>
<comment type="caution">
    <text evidence="2">The sequence shown here is derived from an EMBL/GenBank/DDBJ whole genome shotgun (WGS) entry which is preliminary data.</text>
</comment>
<dbReference type="GO" id="GO:0006355">
    <property type="term" value="P:regulation of DNA-templated transcription"/>
    <property type="evidence" value="ECO:0007669"/>
    <property type="project" value="InterPro"/>
</dbReference>
<proteinExistence type="predicted"/>
<protein>
    <submittedName>
        <fullName evidence="2">ACP synthase</fullName>
    </submittedName>
    <submittedName>
        <fullName evidence="3">Type II toxin-antitoxin system RelB/DinJ family antitoxin</fullName>
    </submittedName>
</protein>
<accession>A0A5N1I6N6</accession>
<keyword evidence="5" id="KW-1185">Reference proteome</keyword>